<protein>
    <submittedName>
        <fullName evidence="1">Unannotated protein</fullName>
    </submittedName>
</protein>
<dbReference type="EMBL" id="CAEZYW010000153">
    <property type="protein sequence ID" value="CAB4745609.1"/>
    <property type="molecule type" value="Genomic_DNA"/>
</dbReference>
<accession>A0A6J6TH22</accession>
<gene>
    <name evidence="1" type="ORF">UFOPK2786_01020</name>
</gene>
<sequence>MIEQLRDLLSRAIGALMLCGHPRLGCFLHDLLANGMDTLGEEPDSAGFRIAVGGLAHELGVEIIEGLHGMSLE</sequence>
<evidence type="ECO:0000313" key="1">
    <source>
        <dbReference type="EMBL" id="CAB4745609.1"/>
    </source>
</evidence>
<proteinExistence type="predicted"/>
<organism evidence="1">
    <name type="scientific">freshwater metagenome</name>
    <dbReference type="NCBI Taxonomy" id="449393"/>
    <lineage>
        <taxon>unclassified sequences</taxon>
        <taxon>metagenomes</taxon>
        <taxon>ecological metagenomes</taxon>
    </lineage>
</organism>
<dbReference type="AlphaFoldDB" id="A0A6J6TH22"/>
<name>A0A6J6TH22_9ZZZZ</name>
<reference evidence="1" key="1">
    <citation type="submission" date="2020-05" db="EMBL/GenBank/DDBJ databases">
        <authorList>
            <person name="Chiriac C."/>
            <person name="Salcher M."/>
            <person name="Ghai R."/>
            <person name="Kavagutti S V."/>
        </authorList>
    </citation>
    <scope>NUCLEOTIDE SEQUENCE</scope>
</reference>